<dbReference type="EMBL" id="JH994052">
    <property type="protein sequence ID" value="ELQ74296.1"/>
    <property type="molecule type" value="Genomic_DNA"/>
</dbReference>
<evidence type="ECO:0000313" key="3">
    <source>
        <dbReference type="Proteomes" id="UP000011185"/>
    </source>
</evidence>
<keyword evidence="3" id="KW-1185">Reference proteome</keyword>
<dbReference type="AlphaFoldDB" id="L7JTC6"/>
<proteinExistence type="predicted"/>
<dbReference type="HOGENOM" id="CLU_2924362_0_0_1"/>
<reference evidence="2 3" key="1">
    <citation type="journal article" date="2012" name="PLoS Pathog.">
        <title>The genome of the obligate intracellular parasite Trachipleistophora hominis: new insights into microsporidian genome dynamics and reductive evolution.</title>
        <authorList>
            <person name="Heinz E."/>
            <person name="Williams T.A."/>
            <person name="Nakjang S."/>
            <person name="Noel C.J."/>
            <person name="Swan D.C."/>
            <person name="Goldberg A.V."/>
            <person name="Harris S.R."/>
            <person name="Weinmaier T."/>
            <person name="Markert S."/>
            <person name="Becher D."/>
            <person name="Bernhardt J."/>
            <person name="Dagan T."/>
            <person name="Hacker C."/>
            <person name="Lucocq J.M."/>
            <person name="Schweder T."/>
            <person name="Rattei T."/>
            <person name="Hall N."/>
            <person name="Hirt R.P."/>
            <person name="Embley T.M."/>
        </authorList>
    </citation>
    <scope>NUCLEOTIDE SEQUENCE [LARGE SCALE GENOMIC DNA]</scope>
</reference>
<protein>
    <submittedName>
        <fullName evidence="2">Uncharacterized protein</fullName>
    </submittedName>
</protein>
<accession>L7JTC6</accession>
<dbReference type="VEuPathDB" id="MicrosporidiaDB:THOM_2785"/>
<gene>
    <name evidence="2" type="ORF">THOM_2785</name>
</gene>
<organism evidence="2 3">
    <name type="scientific">Trachipleistophora hominis</name>
    <name type="common">Microsporidian parasite</name>
    <dbReference type="NCBI Taxonomy" id="72359"/>
    <lineage>
        <taxon>Eukaryota</taxon>
        <taxon>Fungi</taxon>
        <taxon>Fungi incertae sedis</taxon>
        <taxon>Microsporidia</taxon>
        <taxon>Pleistophoridae</taxon>
        <taxon>Trachipleistophora</taxon>
    </lineage>
</organism>
<dbReference type="InParanoid" id="L7JTC6"/>
<dbReference type="Proteomes" id="UP000011185">
    <property type="component" value="Unassembled WGS sequence"/>
</dbReference>
<evidence type="ECO:0000313" key="2">
    <source>
        <dbReference type="EMBL" id="ELQ74296.1"/>
    </source>
</evidence>
<sequence length="61" mass="6401">MTQPVNTGVSVVDLAVQDSVEALTLDDNGVKTDFDSAMPNGVLEETGNEISPSSEFGRRCG</sequence>
<evidence type="ECO:0000256" key="1">
    <source>
        <dbReference type="SAM" id="MobiDB-lite"/>
    </source>
</evidence>
<feature type="region of interest" description="Disordered" evidence="1">
    <location>
        <begin position="36"/>
        <end position="61"/>
    </location>
</feature>
<name>L7JTC6_TRAHO</name>